<dbReference type="AlphaFoldDB" id="A0A399DQB0"/>
<gene>
    <name evidence="1" type="ORF">Mcate_02676</name>
</gene>
<protein>
    <submittedName>
        <fullName evidence="1">Uncharacterized protein</fullName>
    </submittedName>
</protein>
<organism evidence="1 2">
    <name type="scientific">Meiothermus taiwanensis</name>
    <dbReference type="NCBI Taxonomy" id="172827"/>
    <lineage>
        <taxon>Bacteria</taxon>
        <taxon>Thermotogati</taxon>
        <taxon>Deinococcota</taxon>
        <taxon>Deinococci</taxon>
        <taxon>Thermales</taxon>
        <taxon>Thermaceae</taxon>
        <taxon>Meiothermus</taxon>
    </lineage>
</organism>
<accession>A0A399DQB0</accession>
<name>A0A399DQB0_9DEIN</name>
<dbReference type="Proteomes" id="UP000266089">
    <property type="component" value="Unassembled WGS sequence"/>
</dbReference>
<dbReference type="EMBL" id="QWKX01000109">
    <property type="protein sequence ID" value="RIH74524.1"/>
    <property type="molecule type" value="Genomic_DNA"/>
</dbReference>
<comment type="caution">
    <text evidence="1">The sequence shown here is derived from an EMBL/GenBank/DDBJ whole genome shotgun (WGS) entry which is preliminary data.</text>
</comment>
<proteinExistence type="predicted"/>
<evidence type="ECO:0000313" key="1">
    <source>
        <dbReference type="EMBL" id="RIH74524.1"/>
    </source>
</evidence>
<sequence>MGLALVGQVEHQVGLLGDLQGPLHPAFLDYVVGFPNPGGVHRHDGHPGDLQGGLEVVAGGAGDGGHDGPLVAQQGIEQAGLARIGRTHQGDAGPFLGDAPGGGGGKQAVDLLQYGLEAGLDLGGFDPFLGVVQPGLDMRQQVEKLL</sequence>
<reference evidence="1 2" key="1">
    <citation type="submission" date="2018-08" db="EMBL/GenBank/DDBJ databases">
        <title>Meiothermus cateniformans JCM 15151 genome sequencing project.</title>
        <authorList>
            <person name="Da Costa M.S."/>
            <person name="Albuquerque L."/>
            <person name="Raposo P."/>
            <person name="Froufe H.J.C."/>
            <person name="Barroso C.S."/>
            <person name="Egas C."/>
        </authorList>
    </citation>
    <scope>NUCLEOTIDE SEQUENCE [LARGE SCALE GENOMIC DNA]</scope>
    <source>
        <strain evidence="1 2">JCM 15151</strain>
    </source>
</reference>
<evidence type="ECO:0000313" key="2">
    <source>
        <dbReference type="Proteomes" id="UP000266089"/>
    </source>
</evidence>